<accession>A0A2T4VWL9</accession>
<reference evidence="2" key="1">
    <citation type="submission" date="2018-02" db="EMBL/GenBank/DDBJ databases">
        <title>Genome sequence of Candidatus Liberibacter europaeus.</title>
        <authorList>
            <person name="Frampton R.A."/>
            <person name="Thompson S.M."/>
            <person name="David C."/>
            <person name="Addison S.M."/>
            <person name="Smith G.R."/>
        </authorList>
    </citation>
    <scope>NUCLEOTIDE SEQUENCE [LARGE SCALE GENOMIC DNA]</scope>
</reference>
<dbReference type="Proteomes" id="UP000240811">
    <property type="component" value="Unassembled WGS sequence"/>
</dbReference>
<gene>
    <name evidence="1" type="ORF">C4617_04735</name>
</gene>
<evidence type="ECO:0000313" key="2">
    <source>
        <dbReference type="Proteomes" id="UP000240811"/>
    </source>
</evidence>
<evidence type="ECO:0008006" key="3">
    <source>
        <dbReference type="Google" id="ProtNLM"/>
    </source>
</evidence>
<evidence type="ECO:0000313" key="1">
    <source>
        <dbReference type="EMBL" id="PTL86181.1"/>
    </source>
</evidence>
<proteinExistence type="predicted"/>
<name>A0A2T4VWL9_9HYPH</name>
<sequence>MSTITEQSKANIIGFEEVVALGLQKSESLLSPRVQKSTHHGERVAILQVFSPTEAYTVDTDERTLPETKYNKTPQERRWINFETVAWAEVVNPFIHLKQNINPFVPYAKSAIHAFNRHQDTVVMRGMLGPNKIGRDGTTVEDFPKAHVIRMPKASTNSNVTKGFKDTIAGLILDGMMFFANNKVNTDRERMVVTFPPDVYRTLFDVDQAINMDYVKNANLDAGRFHYFAGVEILLYKAVPGDAEFPTDIKIEGLDTEKNYYCPMWCTSAVEFGVWEAVKVSYDRLPTFHNAQQLLATSSMGSARLEPKKIVLLEIPKSPENIARVKAEKAEMVESEHLNIAERAKSK</sequence>
<protein>
    <recommendedName>
        <fullName evidence="3">Major capsid protein</fullName>
    </recommendedName>
</protein>
<dbReference type="Pfam" id="PF19821">
    <property type="entry name" value="Phage_capsid_2"/>
    <property type="match status" value="1"/>
</dbReference>
<dbReference type="InterPro" id="IPR045565">
    <property type="entry name" value="Phage_capsid_2"/>
</dbReference>
<dbReference type="AlphaFoldDB" id="A0A2T4VWL9"/>
<organism evidence="1 2">
    <name type="scientific">Candidatus Liberibacter europaeus</name>
    <dbReference type="NCBI Taxonomy" id="744859"/>
    <lineage>
        <taxon>Bacteria</taxon>
        <taxon>Pseudomonadati</taxon>
        <taxon>Pseudomonadota</taxon>
        <taxon>Alphaproteobacteria</taxon>
        <taxon>Hyphomicrobiales</taxon>
        <taxon>Rhizobiaceae</taxon>
        <taxon>Liberibacter</taxon>
    </lineage>
</organism>
<dbReference type="EMBL" id="PSQJ01000006">
    <property type="protein sequence ID" value="PTL86181.1"/>
    <property type="molecule type" value="Genomic_DNA"/>
</dbReference>
<comment type="caution">
    <text evidence="1">The sequence shown here is derived from an EMBL/GenBank/DDBJ whole genome shotgun (WGS) entry which is preliminary data.</text>
</comment>